<evidence type="ECO:0000313" key="4">
    <source>
        <dbReference type="EMBL" id="CAM78186.1"/>
    </source>
</evidence>
<name>A4U5M9_9PROT</name>
<evidence type="ECO:0000256" key="1">
    <source>
        <dbReference type="ARBA" id="ARBA00009248"/>
    </source>
</evidence>
<dbReference type="Pfam" id="PF08274">
    <property type="entry name" value="Zn_Ribbon_YjdM"/>
    <property type="match status" value="1"/>
</dbReference>
<comment type="similarity">
    <text evidence="1">Belongs to the YjdM family.</text>
</comment>
<dbReference type="SUPFAM" id="SSF82057">
    <property type="entry name" value="Prokaryotic SH3-related domain"/>
    <property type="match status" value="1"/>
</dbReference>
<dbReference type="InterPro" id="IPR013988">
    <property type="entry name" value="YjdM_C"/>
</dbReference>
<evidence type="ECO:0008006" key="5">
    <source>
        <dbReference type="Google" id="ProtNLM"/>
    </source>
</evidence>
<sequence length="115" mass="12137">MMDNEMKCPKCGSEHVYQDASLWVCPECAHEWAEGEAAESDAGGVVKDANGNVLSDGDTVSVIKDLKVKGSSLVVKGGTKVKGIRLVDATDGHNIACKIDGIGAMNLKSEFVKKV</sequence>
<feature type="domain" description="Protein YjdM N-terminal" evidence="3">
    <location>
        <begin position="7"/>
        <end position="33"/>
    </location>
</feature>
<dbReference type="Gene3D" id="2.20.25.10">
    <property type="match status" value="1"/>
</dbReference>
<evidence type="ECO:0000259" key="3">
    <source>
        <dbReference type="Pfam" id="PF08274"/>
    </source>
</evidence>
<evidence type="ECO:0000259" key="2">
    <source>
        <dbReference type="Pfam" id="PF03831"/>
    </source>
</evidence>
<protein>
    <recommendedName>
        <fullName evidence="5">PhnA protein</fullName>
    </recommendedName>
</protein>
<dbReference type="PANTHER" id="PTHR30305">
    <property type="entry name" value="PROTEIN YJDM-RELATED"/>
    <property type="match status" value="1"/>
</dbReference>
<dbReference type="InterPro" id="IPR004624">
    <property type="entry name" value="YjdM"/>
</dbReference>
<dbReference type="EMBL" id="CU459003">
    <property type="protein sequence ID" value="CAM78186.1"/>
    <property type="molecule type" value="Genomic_DNA"/>
</dbReference>
<dbReference type="InterPro" id="IPR013987">
    <property type="entry name" value="YjdM_N"/>
</dbReference>
<dbReference type="SUPFAM" id="SSF57783">
    <property type="entry name" value="Zinc beta-ribbon"/>
    <property type="match status" value="1"/>
</dbReference>
<dbReference type="PANTHER" id="PTHR30305:SF3">
    <property type="entry name" value="PROTEIN YJDM"/>
    <property type="match status" value="1"/>
</dbReference>
<dbReference type="NCBIfam" id="TIGR00686">
    <property type="entry name" value="phnA"/>
    <property type="match status" value="1"/>
</dbReference>
<feature type="domain" description="Protein YjdM C-terminal" evidence="2">
    <location>
        <begin position="46"/>
        <end position="115"/>
    </location>
</feature>
<proteinExistence type="inferred from homology"/>
<accession>A4U5M9</accession>
<organism evidence="4">
    <name type="scientific">Magnetospirillum gryphiswaldense</name>
    <dbReference type="NCBI Taxonomy" id="55518"/>
    <lineage>
        <taxon>Bacteria</taxon>
        <taxon>Pseudomonadati</taxon>
        <taxon>Pseudomonadota</taxon>
        <taxon>Alphaproteobacteria</taxon>
        <taxon>Rhodospirillales</taxon>
        <taxon>Rhodospirillaceae</taxon>
        <taxon>Magnetospirillum</taxon>
    </lineage>
</organism>
<dbReference type="Gene3D" id="2.30.30.40">
    <property type="entry name" value="SH3 Domains"/>
    <property type="match status" value="1"/>
</dbReference>
<reference evidence="4" key="1">
    <citation type="journal article" date="2007" name="J. Bacteriol.">
        <title>Comparative genome analysis of four magnetotactic bacteria reveals a complex set of group-specific genes implicated in magnetosome biomineralization and function.</title>
        <authorList>
            <person name="Richter M."/>
            <person name="Kube M."/>
            <person name="Bazylinski D.A."/>
            <person name="Lombardot T."/>
            <person name="Gloeckner F.O."/>
            <person name="Reinhardt R."/>
            <person name="Schueler D."/>
        </authorList>
    </citation>
    <scope>NUCLEOTIDE SEQUENCE</scope>
    <source>
        <strain evidence="4">MSR-1</strain>
    </source>
</reference>
<gene>
    <name evidence="4" type="ORF">MGR_4254</name>
</gene>
<dbReference type="FunFam" id="2.30.30.40:FF:000013">
    <property type="entry name" value="Alkylphosphonate utilization protein PhnA"/>
    <property type="match status" value="1"/>
</dbReference>
<dbReference type="AlphaFoldDB" id="A4U5M9"/>
<dbReference type="Pfam" id="PF03831">
    <property type="entry name" value="YjdM"/>
    <property type="match status" value="1"/>
</dbReference>